<sequence>MIFSTELANEVKLSDNSNNTKYLEAGIHDNVKFVSAKFAESPTGKKFIEFTFEKDSKSLVHTEWEPAVRESDTEEQNQSKATNQVTRIMRILKCFYPKNVLAFSGSSYKEFANWVVTMLNSANKDILLKVKIVYNDKGYTTLPSYVKFASIEPMNIPMGFYEEGKNESMIREITGIDQFTKPIVADKEVKEVNPLTTTVSDQPSDDLPF</sequence>
<keyword evidence="2" id="KW-1185">Reference proteome</keyword>
<protein>
    <submittedName>
        <fullName evidence="1">Uncharacterized protein</fullName>
    </submittedName>
</protein>
<dbReference type="EMBL" id="MT774396">
    <property type="protein sequence ID" value="QOR56773.1"/>
    <property type="molecule type" value="Genomic_DNA"/>
</dbReference>
<evidence type="ECO:0000313" key="1">
    <source>
        <dbReference type="EMBL" id="QOR56773.1"/>
    </source>
</evidence>
<name>A0A7M1RQZ3_9CAUD</name>
<proteinExistence type="predicted"/>
<dbReference type="Proteomes" id="UP000593713">
    <property type="component" value="Segment"/>
</dbReference>
<dbReference type="RefSeq" id="YP_010112225.1">
    <property type="nucleotide sequence ID" value="NC_055889.1"/>
</dbReference>
<accession>A0A7M1RQZ3</accession>
<dbReference type="GeneID" id="65130690"/>
<reference evidence="1 2" key="1">
    <citation type="submission" date="2020-07" db="EMBL/GenBank/DDBJ databases">
        <title>Taxonomic proposal: Crassvirales, a new order of highly abundant and diverse bacterial viruses.</title>
        <authorList>
            <person name="Shkoporov A.N."/>
            <person name="Stockdale S.R."/>
            <person name="Guerin E."/>
            <person name="Ross R.P."/>
            <person name="Hill C."/>
        </authorList>
    </citation>
    <scope>NUCLEOTIDE SEQUENCE [LARGE SCALE GENOMIC DNA]</scope>
</reference>
<dbReference type="KEGG" id="vg:65130690"/>
<evidence type="ECO:0000313" key="2">
    <source>
        <dbReference type="Proteomes" id="UP000593713"/>
    </source>
</evidence>
<organism evidence="1 2">
    <name type="scientific">uncultured phage cr53_1</name>
    <dbReference type="NCBI Taxonomy" id="2772080"/>
    <lineage>
        <taxon>Viruses</taxon>
        <taxon>Duplodnaviria</taxon>
        <taxon>Heunggongvirae</taxon>
        <taxon>Uroviricota</taxon>
        <taxon>Caudoviricetes</taxon>
        <taxon>Crassvirales</taxon>
        <taxon>Suoliviridae</taxon>
        <taxon>Loutivirinae</taxon>
        <taxon>Blohavirus</taxon>
        <taxon>Blohavirus americanus</taxon>
    </lineage>
</organism>